<evidence type="ECO:0000313" key="3">
    <source>
        <dbReference type="EMBL" id="OHS96749.1"/>
    </source>
</evidence>
<dbReference type="InterPro" id="IPR013087">
    <property type="entry name" value="Znf_C2H2_type"/>
</dbReference>
<dbReference type="AlphaFoldDB" id="A0A1J4JGZ6"/>
<evidence type="ECO:0000313" key="4">
    <source>
        <dbReference type="Proteomes" id="UP000179807"/>
    </source>
</evidence>
<evidence type="ECO:0000256" key="1">
    <source>
        <dbReference type="SAM" id="MobiDB-lite"/>
    </source>
</evidence>
<feature type="domain" description="C2H2-type" evidence="2">
    <location>
        <begin position="136"/>
        <end position="157"/>
    </location>
</feature>
<dbReference type="EMBL" id="MLAK01001155">
    <property type="protein sequence ID" value="OHS96749.1"/>
    <property type="molecule type" value="Genomic_DNA"/>
</dbReference>
<reference evidence="3" key="1">
    <citation type="submission" date="2016-10" db="EMBL/GenBank/DDBJ databases">
        <authorList>
            <person name="Benchimol M."/>
            <person name="Almeida L.G."/>
            <person name="Vasconcelos A.T."/>
            <person name="Perreira-Neves A."/>
            <person name="Rosa I.A."/>
            <person name="Tasca T."/>
            <person name="Bogo M.R."/>
            <person name="de Souza W."/>
        </authorList>
    </citation>
    <scope>NUCLEOTIDE SEQUENCE [LARGE SCALE GENOMIC DNA]</scope>
    <source>
        <strain evidence="3">K</strain>
    </source>
</reference>
<dbReference type="RefSeq" id="XP_068349886.1">
    <property type="nucleotide sequence ID" value="XM_068511191.1"/>
</dbReference>
<accession>A0A1J4JGZ6</accession>
<dbReference type="GeneID" id="94845895"/>
<name>A0A1J4JGZ6_9EUKA</name>
<comment type="caution">
    <text evidence="3">The sequence shown here is derived from an EMBL/GenBank/DDBJ whole genome shotgun (WGS) entry which is preliminary data.</text>
</comment>
<dbReference type="Proteomes" id="UP000179807">
    <property type="component" value="Unassembled WGS sequence"/>
</dbReference>
<keyword evidence="4" id="KW-1185">Reference proteome</keyword>
<proteinExistence type="predicted"/>
<protein>
    <recommendedName>
        <fullName evidence="2">C2H2-type domain-containing protein</fullName>
    </recommendedName>
</protein>
<feature type="compositionally biased region" description="Low complexity" evidence="1">
    <location>
        <begin position="290"/>
        <end position="313"/>
    </location>
</feature>
<dbReference type="PROSITE" id="PS00028">
    <property type="entry name" value="ZINC_FINGER_C2H2_1"/>
    <property type="match status" value="1"/>
</dbReference>
<feature type="compositionally biased region" description="Basic residues" evidence="1">
    <location>
        <begin position="278"/>
        <end position="289"/>
    </location>
</feature>
<feature type="region of interest" description="Disordered" evidence="1">
    <location>
        <begin position="246"/>
        <end position="350"/>
    </location>
</feature>
<organism evidence="3 4">
    <name type="scientific">Tritrichomonas foetus</name>
    <dbReference type="NCBI Taxonomy" id="1144522"/>
    <lineage>
        <taxon>Eukaryota</taxon>
        <taxon>Metamonada</taxon>
        <taxon>Parabasalia</taxon>
        <taxon>Tritrichomonadida</taxon>
        <taxon>Tritrichomonadidae</taxon>
        <taxon>Tritrichomonas</taxon>
    </lineage>
</organism>
<gene>
    <name evidence="3" type="ORF">TRFO_37028</name>
</gene>
<sequence length="350" mass="39215">MFSSNIFASGQTPYTSMQFILTSDPNSVPISTLDSFDWATSDAIDVNSISFSKHNKPFLRFLRTFRDAKAFNGGSPDQLSHLLHILQQSILYFTKDHERMRQKLNLREAQVNSLASQIEDLKRQGQVASGRDIYYCPICLNGFDSYNMVDMHVEIQHPTLVDKWRDIRHPVDKTKTDHITSIVSSEIRPGTKTISQSDAVDAIGSEIHQKLEENSLTFQDIRNEMNARFQEFADLIRAHEFSSYTSYGNSSAPLSESSTSNSESNSTSYSTSNSYSKSSRRGNSHRHSNSSRYSSYSSVYSSTGQSDSSSSHSAKIPHRSHAKSNSGKLSHHYSPKNKITLLPTPESDSG</sequence>
<feature type="compositionally biased region" description="Low complexity" evidence="1">
    <location>
        <begin position="249"/>
        <end position="277"/>
    </location>
</feature>
<dbReference type="VEuPathDB" id="TrichDB:TRFO_37028"/>
<evidence type="ECO:0000259" key="2">
    <source>
        <dbReference type="PROSITE" id="PS00028"/>
    </source>
</evidence>